<dbReference type="SMART" id="SM00342">
    <property type="entry name" value="HTH_ARAC"/>
    <property type="match status" value="1"/>
</dbReference>
<keyword evidence="1" id="KW-0805">Transcription regulation</keyword>
<evidence type="ECO:0000256" key="2">
    <source>
        <dbReference type="ARBA" id="ARBA00023125"/>
    </source>
</evidence>
<gene>
    <name evidence="5" type="primary">rhaR</name>
    <name evidence="5" type="ORF">NCTC11155_00993</name>
</gene>
<dbReference type="PROSITE" id="PS01124">
    <property type="entry name" value="HTH_ARAC_FAMILY_2"/>
    <property type="match status" value="1"/>
</dbReference>
<dbReference type="Gene3D" id="1.10.10.60">
    <property type="entry name" value="Homeodomain-like"/>
    <property type="match status" value="1"/>
</dbReference>
<keyword evidence="2" id="KW-0238">DNA-binding</keyword>
<sequence length="318" mass="37382">MKKGKYMDALLSLPLNYSLFIDMEKNKPINVALDDIRYKPEIINNLEYRFINDDLGMVISFIQMGSKLFQIRQPYRAKEGRIIRVLQGTGRISINLIEYEISARKIIIIPDNSLIEMLEISSDYDFQVIMPAYNFLPAMPNFILSETYTRNGIILSLNEEEWTQTELFFILLWKILHSSPYRRETVQHLIVSLLCNLKYIHEQTHTTSSLRLSRQEEIFRRFIALVNEYSKQERSVNFYADKLCLTSHYLSTIIREASGQTVMQWINQSVILEAKVLLKHSNLLIFQISDELNFPNPSFFSKFFKRMTGMTPAEYQKT</sequence>
<dbReference type="EMBL" id="UFSX01000001">
    <property type="protein sequence ID" value="SUV29026.1"/>
    <property type="molecule type" value="Genomic_DNA"/>
</dbReference>
<proteinExistence type="predicted"/>
<accession>A0A380YLL5</accession>
<dbReference type="InterPro" id="IPR009057">
    <property type="entry name" value="Homeodomain-like_sf"/>
</dbReference>
<dbReference type="GO" id="GO:0003700">
    <property type="term" value="F:DNA-binding transcription factor activity"/>
    <property type="evidence" value="ECO:0007669"/>
    <property type="project" value="InterPro"/>
</dbReference>
<evidence type="ECO:0000256" key="1">
    <source>
        <dbReference type="ARBA" id="ARBA00023015"/>
    </source>
</evidence>
<reference evidence="5 6" key="1">
    <citation type="submission" date="2018-06" db="EMBL/GenBank/DDBJ databases">
        <authorList>
            <consortium name="Pathogen Informatics"/>
            <person name="Doyle S."/>
        </authorList>
    </citation>
    <scope>NUCLEOTIDE SEQUENCE [LARGE SCALE GENOMIC DNA]</scope>
    <source>
        <strain evidence="5 6">NCTC11155</strain>
    </source>
</reference>
<evidence type="ECO:0000256" key="3">
    <source>
        <dbReference type="ARBA" id="ARBA00023163"/>
    </source>
</evidence>
<protein>
    <submittedName>
        <fullName evidence="5">Putative AraC-family transcriptional regulator</fullName>
    </submittedName>
</protein>
<dbReference type="PANTHER" id="PTHR43280:SF32">
    <property type="entry name" value="TRANSCRIPTIONAL REGULATORY PROTEIN"/>
    <property type="match status" value="1"/>
</dbReference>
<dbReference type="Proteomes" id="UP000254424">
    <property type="component" value="Unassembled WGS sequence"/>
</dbReference>
<dbReference type="PANTHER" id="PTHR43280">
    <property type="entry name" value="ARAC-FAMILY TRANSCRIPTIONAL REGULATOR"/>
    <property type="match status" value="1"/>
</dbReference>
<feature type="domain" description="HTH araC/xylS-type" evidence="4">
    <location>
        <begin position="220"/>
        <end position="318"/>
    </location>
</feature>
<dbReference type="STRING" id="483216.BACEGG_02847"/>
<dbReference type="OrthoDB" id="1372329at2"/>
<keyword evidence="3" id="KW-0804">Transcription</keyword>
<dbReference type="AlphaFoldDB" id="A0A380YLL5"/>
<evidence type="ECO:0000313" key="6">
    <source>
        <dbReference type="Proteomes" id="UP000254424"/>
    </source>
</evidence>
<name>A0A380YLL5_9BACE</name>
<organism evidence="5 6">
    <name type="scientific">Bacteroides eggerthii</name>
    <dbReference type="NCBI Taxonomy" id="28111"/>
    <lineage>
        <taxon>Bacteria</taxon>
        <taxon>Pseudomonadati</taxon>
        <taxon>Bacteroidota</taxon>
        <taxon>Bacteroidia</taxon>
        <taxon>Bacteroidales</taxon>
        <taxon>Bacteroidaceae</taxon>
        <taxon>Bacteroides</taxon>
    </lineage>
</organism>
<dbReference type="GO" id="GO:0043565">
    <property type="term" value="F:sequence-specific DNA binding"/>
    <property type="evidence" value="ECO:0007669"/>
    <property type="project" value="InterPro"/>
</dbReference>
<evidence type="ECO:0000313" key="5">
    <source>
        <dbReference type="EMBL" id="SUV29026.1"/>
    </source>
</evidence>
<evidence type="ECO:0000259" key="4">
    <source>
        <dbReference type="PROSITE" id="PS01124"/>
    </source>
</evidence>
<dbReference type="Pfam" id="PF12833">
    <property type="entry name" value="HTH_18"/>
    <property type="match status" value="1"/>
</dbReference>
<dbReference type="InterPro" id="IPR018060">
    <property type="entry name" value="HTH_AraC"/>
</dbReference>
<dbReference type="SUPFAM" id="SSF46689">
    <property type="entry name" value="Homeodomain-like"/>
    <property type="match status" value="1"/>
</dbReference>